<dbReference type="InterPro" id="IPR027408">
    <property type="entry name" value="PNPase/RNase_PH_dom_sf"/>
</dbReference>
<sequence length="261" mass="28220">MSITRPDGRQLDQLRTVSFAPGVAPHADGSVLVSFGNTRVICAATIENDVPRWMKYQKVAGGWVTAEYSMLPYSTHDRKARDISRGKLDGRSSEIQRLIGRSLRAVVDLKKLGQRTVWVDCDVLQADGGTRTASITGGCVAMAIALNRLMGEGKLNDFPLKQLVAAISTGVYQGEPVLDLNYPEDRDATVDFNAVMTERGEFVEVQGSGEEAVFTSEEMTSMLDLAKKGTSELFTLQKAAILEADRPDGDALASLAGSFGK</sequence>
<keyword evidence="6 9" id="KW-0548">Nucleotidyltransferase</keyword>
<keyword evidence="3 6" id="KW-0820">tRNA-binding</keyword>
<keyword evidence="6 9" id="KW-0808">Transferase</keyword>
<evidence type="ECO:0000256" key="1">
    <source>
        <dbReference type="ARBA" id="ARBA00006678"/>
    </source>
</evidence>
<dbReference type="GO" id="GO:0016075">
    <property type="term" value="P:rRNA catabolic process"/>
    <property type="evidence" value="ECO:0007669"/>
    <property type="project" value="UniProtKB-UniRule"/>
</dbReference>
<feature type="domain" description="Exoribonuclease phosphorolytic" evidence="7">
    <location>
        <begin position="13"/>
        <end position="145"/>
    </location>
</feature>
<dbReference type="FunFam" id="3.30.230.70:FF:000003">
    <property type="entry name" value="Ribonuclease PH"/>
    <property type="match status" value="1"/>
</dbReference>
<evidence type="ECO:0000313" key="10">
    <source>
        <dbReference type="Proteomes" id="UP000658278"/>
    </source>
</evidence>
<dbReference type="RefSeq" id="WP_200280126.1">
    <property type="nucleotide sequence ID" value="NZ_JAENII010000009.1"/>
</dbReference>
<dbReference type="SUPFAM" id="SSF54211">
    <property type="entry name" value="Ribosomal protein S5 domain 2-like"/>
    <property type="match status" value="1"/>
</dbReference>
<keyword evidence="4 6" id="KW-0819">tRNA processing</keyword>
<name>A0A934RC79_9BACT</name>
<evidence type="ECO:0000313" key="9">
    <source>
        <dbReference type="EMBL" id="MBK1827875.1"/>
    </source>
</evidence>
<accession>A0A934RC79</accession>
<keyword evidence="2 6" id="KW-0698">rRNA processing</keyword>
<comment type="function">
    <text evidence="6">Phosphorolytic 3'-5' exoribonuclease that plays an important role in tRNA 3'-end maturation. Removes nucleotide residues following the 3'-CCA terminus of tRNAs; can also add nucleotides to the ends of RNA molecules by using nucleoside diphosphates as substrates, but this may not be physiologically important. Probably plays a role in initiation of 16S rRNA degradation (leading to ribosome degradation) during starvation.</text>
</comment>
<dbReference type="HAMAP" id="MF_00564">
    <property type="entry name" value="RNase_PH"/>
    <property type="match status" value="1"/>
</dbReference>
<dbReference type="GO" id="GO:0000175">
    <property type="term" value="F:3'-5'-RNA exonuclease activity"/>
    <property type="evidence" value="ECO:0007669"/>
    <property type="project" value="UniProtKB-UniRule"/>
</dbReference>
<gene>
    <name evidence="6 9" type="primary">rph</name>
    <name evidence="9" type="ORF">JIN81_12660</name>
</gene>
<dbReference type="SUPFAM" id="SSF55666">
    <property type="entry name" value="Ribonuclease PH domain 2-like"/>
    <property type="match status" value="1"/>
</dbReference>
<dbReference type="NCBIfam" id="TIGR01966">
    <property type="entry name" value="RNasePH"/>
    <property type="match status" value="1"/>
</dbReference>
<dbReference type="InterPro" id="IPR001247">
    <property type="entry name" value="ExoRNase_PH_dom1"/>
</dbReference>
<dbReference type="InterPro" id="IPR018336">
    <property type="entry name" value="RNase_PH_CS"/>
</dbReference>
<keyword evidence="10" id="KW-1185">Reference proteome</keyword>
<feature type="binding site" evidence="6">
    <location>
        <position position="91"/>
    </location>
    <ligand>
        <name>phosphate</name>
        <dbReference type="ChEBI" id="CHEBI:43474"/>
        <note>substrate</note>
    </ligand>
</feature>
<dbReference type="AlphaFoldDB" id="A0A934RC79"/>
<feature type="domain" description="Exoribonuclease phosphorolytic" evidence="8">
    <location>
        <begin position="163"/>
        <end position="229"/>
    </location>
</feature>
<dbReference type="PANTHER" id="PTHR11953:SF0">
    <property type="entry name" value="EXOSOME COMPLEX COMPONENT RRP41"/>
    <property type="match status" value="1"/>
</dbReference>
<protein>
    <recommendedName>
        <fullName evidence="6">Ribonuclease PH</fullName>
        <shortName evidence="6">RNase PH</shortName>
        <ecNumber evidence="6">2.7.7.56</ecNumber>
    </recommendedName>
    <alternativeName>
        <fullName evidence="6">tRNA nucleotidyltransferase</fullName>
    </alternativeName>
</protein>
<evidence type="ECO:0000259" key="7">
    <source>
        <dbReference type="Pfam" id="PF01138"/>
    </source>
</evidence>
<dbReference type="Gene3D" id="3.30.230.70">
    <property type="entry name" value="GHMP Kinase, N-terminal domain"/>
    <property type="match status" value="1"/>
</dbReference>
<dbReference type="InterPro" id="IPR015847">
    <property type="entry name" value="ExoRNase_PH_dom2"/>
</dbReference>
<dbReference type="InterPro" id="IPR002381">
    <property type="entry name" value="RNase_PH_bac-type"/>
</dbReference>
<dbReference type="GO" id="GO:0031125">
    <property type="term" value="P:rRNA 3'-end processing"/>
    <property type="evidence" value="ECO:0007669"/>
    <property type="project" value="UniProtKB-ARBA"/>
</dbReference>
<proteinExistence type="inferred from homology"/>
<comment type="similarity">
    <text evidence="1 6">Belongs to the RNase PH family.</text>
</comment>
<dbReference type="InterPro" id="IPR050080">
    <property type="entry name" value="RNase_PH"/>
</dbReference>
<dbReference type="CDD" id="cd11362">
    <property type="entry name" value="RNase_PH_bact"/>
    <property type="match status" value="1"/>
</dbReference>
<comment type="subunit">
    <text evidence="6">Homohexameric ring arranged as a trimer of dimers.</text>
</comment>
<dbReference type="PANTHER" id="PTHR11953">
    <property type="entry name" value="EXOSOME COMPLEX COMPONENT"/>
    <property type="match status" value="1"/>
</dbReference>
<dbReference type="Pfam" id="PF01138">
    <property type="entry name" value="RNase_PH"/>
    <property type="match status" value="1"/>
</dbReference>
<feature type="binding site" evidence="6">
    <location>
        <begin position="129"/>
        <end position="131"/>
    </location>
    <ligand>
        <name>phosphate</name>
        <dbReference type="ChEBI" id="CHEBI:43474"/>
        <note>substrate</note>
    </ligand>
</feature>
<dbReference type="EC" id="2.7.7.56" evidence="6"/>
<dbReference type="GO" id="GO:0009022">
    <property type="term" value="F:tRNA nucleotidyltransferase activity"/>
    <property type="evidence" value="ECO:0007669"/>
    <property type="project" value="UniProtKB-UniRule"/>
</dbReference>
<evidence type="ECO:0000256" key="4">
    <source>
        <dbReference type="ARBA" id="ARBA00022694"/>
    </source>
</evidence>
<evidence type="ECO:0000259" key="8">
    <source>
        <dbReference type="Pfam" id="PF03725"/>
    </source>
</evidence>
<dbReference type="Proteomes" id="UP000658278">
    <property type="component" value="Unassembled WGS sequence"/>
</dbReference>
<dbReference type="EMBL" id="JAENII010000009">
    <property type="protein sequence ID" value="MBK1827875.1"/>
    <property type="molecule type" value="Genomic_DNA"/>
</dbReference>
<dbReference type="GO" id="GO:0008033">
    <property type="term" value="P:tRNA processing"/>
    <property type="evidence" value="ECO:0007669"/>
    <property type="project" value="UniProtKB-UniRule"/>
</dbReference>
<comment type="caution">
    <text evidence="9">The sequence shown here is derived from an EMBL/GenBank/DDBJ whole genome shotgun (WGS) entry which is preliminary data.</text>
</comment>
<dbReference type="GO" id="GO:0000049">
    <property type="term" value="F:tRNA binding"/>
    <property type="evidence" value="ECO:0007669"/>
    <property type="project" value="UniProtKB-UniRule"/>
</dbReference>
<evidence type="ECO:0000256" key="2">
    <source>
        <dbReference type="ARBA" id="ARBA00022552"/>
    </source>
</evidence>
<dbReference type="InterPro" id="IPR036345">
    <property type="entry name" value="ExoRNase_PH_dom2_sf"/>
</dbReference>
<reference evidence="9" key="1">
    <citation type="submission" date="2021-01" db="EMBL/GenBank/DDBJ databases">
        <title>Modified the classification status of verrucomicrobia.</title>
        <authorList>
            <person name="Feng X."/>
        </authorList>
    </citation>
    <scope>NUCLEOTIDE SEQUENCE</scope>
    <source>
        <strain evidence="9">KCTC 22201</strain>
    </source>
</reference>
<comment type="catalytic activity">
    <reaction evidence="6">
        <text>tRNA(n+1) + phosphate = tRNA(n) + a ribonucleoside 5'-diphosphate</text>
        <dbReference type="Rhea" id="RHEA:10628"/>
        <dbReference type="Rhea" id="RHEA-COMP:17343"/>
        <dbReference type="Rhea" id="RHEA-COMP:17344"/>
        <dbReference type="ChEBI" id="CHEBI:43474"/>
        <dbReference type="ChEBI" id="CHEBI:57930"/>
        <dbReference type="ChEBI" id="CHEBI:173114"/>
        <dbReference type="EC" id="2.7.7.56"/>
    </reaction>
</comment>
<dbReference type="PROSITE" id="PS01277">
    <property type="entry name" value="RIBONUCLEASE_PH"/>
    <property type="match status" value="1"/>
</dbReference>
<organism evidence="9 10">
    <name type="scientific">Haloferula rosea</name>
    <dbReference type="NCBI Taxonomy" id="490093"/>
    <lineage>
        <taxon>Bacteria</taxon>
        <taxon>Pseudomonadati</taxon>
        <taxon>Verrucomicrobiota</taxon>
        <taxon>Verrucomicrobiia</taxon>
        <taxon>Verrucomicrobiales</taxon>
        <taxon>Verrucomicrobiaceae</taxon>
        <taxon>Haloferula</taxon>
    </lineage>
</organism>
<dbReference type="Pfam" id="PF03725">
    <property type="entry name" value="RNase_PH_C"/>
    <property type="match status" value="1"/>
</dbReference>
<evidence type="ECO:0000256" key="3">
    <source>
        <dbReference type="ARBA" id="ARBA00022555"/>
    </source>
</evidence>
<keyword evidence="5" id="KW-0694">RNA-binding</keyword>
<evidence type="ECO:0000256" key="5">
    <source>
        <dbReference type="ARBA" id="ARBA00022884"/>
    </source>
</evidence>
<evidence type="ECO:0000256" key="6">
    <source>
        <dbReference type="HAMAP-Rule" id="MF_00564"/>
    </source>
</evidence>
<dbReference type="InterPro" id="IPR020568">
    <property type="entry name" value="Ribosomal_Su5_D2-typ_SF"/>
</dbReference>